<dbReference type="Proteomes" id="UP001432046">
    <property type="component" value="Chromosome"/>
</dbReference>
<dbReference type="RefSeq" id="WP_338822853.1">
    <property type="nucleotide sequence ID" value="NZ_CP147708.1"/>
</dbReference>
<dbReference type="CDD" id="cd05233">
    <property type="entry name" value="SDR_c"/>
    <property type="match status" value="1"/>
</dbReference>
<dbReference type="PANTHER" id="PTHR44252">
    <property type="entry name" value="D-ERYTHRULOSE REDUCTASE"/>
    <property type="match status" value="1"/>
</dbReference>
<gene>
    <name evidence="4" type="ORF">WDK88_41840</name>
</gene>
<comment type="similarity">
    <text evidence="1">Belongs to the short-chain dehydrogenases/reductases (SDR) family.</text>
</comment>
<evidence type="ECO:0000313" key="5">
    <source>
        <dbReference type="Proteomes" id="UP001432046"/>
    </source>
</evidence>
<proteinExistence type="inferred from homology"/>
<dbReference type="GO" id="GO:0016491">
    <property type="term" value="F:oxidoreductase activity"/>
    <property type="evidence" value="ECO:0007669"/>
    <property type="project" value="UniProtKB-KW"/>
</dbReference>
<comment type="subunit">
    <text evidence="2">Homotetramer.</text>
</comment>
<dbReference type="SUPFAM" id="SSF51735">
    <property type="entry name" value="NAD(P)-binding Rossmann-fold domains"/>
    <property type="match status" value="1"/>
</dbReference>
<name>A0ABZ2P016_9BRAD</name>
<organism evidence="4 5">
    <name type="scientific">Bradyrhizobium septentrionale</name>
    <dbReference type="NCBI Taxonomy" id="1404411"/>
    <lineage>
        <taxon>Bacteria</taxon>
        <taxon>Pseudomonadati</taxon>
        <taxon>Pseudomonadota</taxon>
        <taxon>Alphaproteobacteria</taxon>
        <taxon>Hyphomicrobiales</taxon>
        <taxon>Nitrobacteraceae</taxon>
        <taxon>Bradyrhizobium</taxon>
    </lineage>
</organism>
<keyword evidence="4" id="KW-0560">Oxidoreductase</keyword>
<evidence type="ECO:0000256" key="2">
    <source>
        <dbReference type="ARBA" id="ARBA00011881"/>
    </source>
</evidence>
<dbReference type="InterPro" id="IPR051737">
    <property type="entry name" value="L-xylulose/Carbonyl_redctase"/>
</dbReference>
<dbReference type="EMBL" id="CP147711">
    <property type="protein sequence ID" value="WXC79624.1"/>
    <property type="molecule type" value="Genomic_DNA"/>
</dbReference>
<dbReference type="EC" id="1.-.-.-" evidence="4"/>
<accession>A0ABZ2P016</accession>
<evidence type="ECO:0000256" key="1">
    <source>
        <dbReference type="ARBA" id="ARBA00006484"/>
    </source>
</evidence>
<dbReference type="PRINTS" id="PR00080">
    <property type="entry name" value="SDRFAMILY"/>
</dbReference>
<dbReference type="InterPro" id="IPR020904">
    <property type="entry name" value="Sc_DH/Rdtase_CS"/>
</dbReference>
<reference evidence="4" key="2">
    <citation type="submission" date="2024-03" db="EMBL/GenBank/DDBJ databases">
        <authorList>
            <person name="Bromfield E.S.P."/>
            <person name="Cloutier S."/>
        </authorList>
    </citation>
    <scope>NUCLEOTIDE SEQUENCE</scope>
    <source>
        <strain evidence="4">5S5</strain>
    </source>
</reference>
<dbReference type="InterPro" id="IPR002347">
    <property type="entry name" value="SDR_fam"/>
</dbReference>
<protein>
    <submittedName>
        <fullName evidence="4">SDR family oxidoreductase</fullName>
        <ecNumber evidence="4">1.-.-.-</ecNumber>
    </submittedName>
</protein>
<dbReference type="PRINTS" id="PR00081">
    <property type="entry name" value="GDHRDH"/>
</dbReference>
<dbReference type="PROSITE" id="PS00061">
    <property type="entry name" value="ADH_SHORT"/>
    <property type="match status" value="1"/>
</dbReference>
<dbReference type="Pfam" id="PF13561">
    <property type="entry name" value="adh_short_C2"/>
    <property type="match status" value="1"/>
</dbReference>
<dbReference type="PANTHER" id="PTHR44252:SF3">
    <property type="entry name" value="D-ERYTHRULOSE REDUCTASE-RELATED"/>
    <property type="match status" value="1"/>
</dbReference>
<keyword evidence="5" id="KW-1185">Reference proteome</keyword>
<sequence>MSTVPNGQTKASLSGRRATPLHGLTVLVTGAGRGIGRATALACADAGARVIAVSRTRSDLESLAAEAAEASEILTSWVADVTSSEFVRAIGAMEQLDVLVNNAGTNKLQLLADVDDATLDMLLSLNVRSAFQVSRAAAVRMMAIGRGGSIVHVSSQMGHVGAAKRTVYCMTKHAIEGLTKAMAIELAPNGIRVNAVAPTIVETSMTAPFLEDPAYRTFAMETIPLKQVASADDVAEAIIYLASPAARLVTGTSLRVDGGATAQ</sequence>
<dbReference type="Gene3D" id="3.40.50.720">
    <property type="entry name" value="NAD(P)-binding Rossmann-like Domain"/>
    <property type="match status" value="1"/>
</dbReference>
<evidence type="ECO:0000313" key="4">
    <source>
        <dbReference type="EMBL" id="WXC79624.1"/>
    </source>
</evidence>
<dbReference type="InterPro" id="IPR036291">
    <property type="entry name" value="NAD(P)-bd_dom_sf"/>
</dbReference>
<evidence type="ECO:0000256" key="3">
    <source>
        <dbReference type="ARBA" id="ARBA00022857"/>
    </source>
</evidence>
<keyword evidence="3" id="KW-0521">NADP</keyword>
<reference evidence="4" key="1">
    <citation type="journal article" date="2021" name="Int. J. Syst. Evol. Microbiol.">
        <title>Bradyrhizobium septentrionale sp. nov. (sv. septentrionale) and Bradyrhizobium quebecense sp. nov. (sv. septentrionale) associated with legumes native to Canada possess rearranged symbiosis genes and numerous insertion sequences.</title>
        <authorList>
            <person name="Bromfield E.S.P."/>
            <person name="Cloutier S."/>
        </authorList>
    </citation>
    <scope>NUCLEOTIDE SEQUENCE</scope>
    <source>
        <strain evidence="4">5S5</strain>
    </source>
</reference>